<dbReference type="Proteomes" id="UP000010797">
    <property type="component" value="Chromosome"/>
</dbReference>
<dbReference type="OrthoDB" id="6412948at2"/>
<dbReference type="PANTHER" id="PTHR37691:SF1">
    <property type="entry name" value="BLR3518 PROTEIN"/>
    <property type="match status" value="1"/>
</dbReference>
<proteinExistence type="predicted"/>
<reference evidence="2" key="1">
    <citation type="submission" date="2012-02" db="EMBL/GenBank/DDBJ databases">
        <title>Complete sequence of Desulfitobacterium dichloroeliminans LMG P-21439.</title>
        <authorList>
            <person name="Lucas S."/>
            <person name="Han J."/>
            <person name="Lapidus A."/>
            <person name="Cheng J.-F."/>
            <person name="Goodwin L."/>
            <person name="Pitluck S."/>
            <person name="Peters L."/>
            <person name="Ovchinnikova G."/>
            <person name="Teshima H."/>
            <person name="Detter J.C."/>
            <person name="Han C."/>
            <person name="Tapia R."/>
            <person name="Land M."/>
            <person name="Hauser L."/>
            <person name="Kyrpides N."/>
            <person name="Ivanova N."/>
            <person name="Pagani I."/>
            <person name="Kruse T."/>
            <person name="de Vos W.M."/>
            <person name="Boon N."/>
            <person name="Smidt H."/>
            <person name="Woyke T."/>
        </authorList>
    </citation>
    <scope>NUCLEOTIDE SEQUENCE [LARGE SCALE GENOMIC DNA]</scope>
    <source>
        <strain evidence="2">LMG P-21439 / DCA1</strain>
    </source>
</reference>
<protein>
    <submittedName>
        <fullName evidence="1">Uncharacterized protein</fullName>
    </submittedName>
</protein>
<name>L0F4L0_DESDL</name>
<dbReference type="eggNOG" id="COG1416">
    <property type="taxonomic scope" value="Bacteria"/>
</dbReference>
<dbReference type="SUPFAM" id="SSF75169">
    <property type="entry name" value="DsrEFH-like"/>
    <property type="match status" value="1"/>
</dbReference>
<dbReference type="InterPro" id="IPR027396">
    <property type="entry name" value="DsrEFH-like"/>
</dbReference>
<accession>L0F4L0</accession>
<evidence type="ECO:0000313" key="1">
    <source>
        <dbReference type="EMBL" id="AGA68102.1"/>
    </source>
</evidence>
<dbReference type="PANTHER" id="PTHR37691">
    <property type="entry name" value="BLR3518 PROTEIN"/>
    <property type="match status" value="1"/>
</dbReference>
<dbReference type="InterPro" id="IPR003787">
    <property type="entry name" value="Sulphur_relay_DsrE/F-like"/>
</dbReference>
<gene>
    <name evidence="1" type="ordered locus">Desdi_0569</name>
</gene>
<dbReference type="KEGG" id="ddl:Desdi_0569"/>
<keyword evidence="2" id="KW-1185">Reference proteome</keyword>
<dbReference type="Pfam" id="PF02635">
    <property type="entry name" value="DsrE"/>
    <property type="match status" value="1"/>
</dbReference>
<evidence type="ECO:0000313" key="2">
    <source>
        <dbReference type="Proteomes" id="UP000010797"/>
    </source>
</evidence>
<dbReference type="STRING" id="871963.Desdi_0569"/>
<dbReference type="Gene3D" id="3.40.1260.10">
    <property type="entry name" value="DsrEFH-like"/>
    <property type="match status" value="1"/>
</dbReference>
<organism evidence="1 2">
    <name type="scientific">Desulfitobacterium dichloroeliminans (strain LMG P-21439 / DCA1)</name>
    <dbReference type="NCBI Taxonomy" id="871963"/>
    <lineage>
        <taxon>Bacteria</taxon>
        <taxon>Bacillati</taxon>
        <taxon>Bacillota</taxon>
        <taxon>Clostridia</taxon>
        <taxon>Eubacteriales</taxon>
        <taxon>Desulfitobacteriaceae</taxon>
        <taxon>Desulfitobacterium</taxon>
    </lineage>
</organism>
<dbReference type="HOGENOM" id="CLU_127515_3_1_9"/>
<dbReference type="RefSeq" id="WP_015261106.1">
    <property type="nucleotide sequence ID" value="NC_019903.1"/>
</dbReference>
<dbReference type="AlphaFoldDB" id="L0F4L0"/>
<dbReference type="EMBL" id="CP003344">
    <property type="protein sequence ID" value="AGA68102.1"/>
    <property type="molecule type" value="Genomic_DNA"/>
</dbReference>
<sequence>MSEYKVVFHIDEIGKWKLLLANVSNLLNAIEDKKFRIEVLANAEAVKYYDTTQDLDTDISTMEVLKDKGIEFVACNNALTANHIEKHNMLHFINIVPAGVLELVEKQSEGYAYIKP</sequence>